<dbReference type="Gene3D" id="3.30.500.10">
    <property type="entry name" value="MHC class I-like antigen recognition-like"/>
    <property type="match status" value="1"/>
</dbReference>
<dbReference type="FunFam" id="2.60.40.10:FF:000943">
    <property type="entry name" value="Classical MHC class I molecule, alpha-chain"/>
    <property type="match status" value="1"/>
</dbReference>
<feature type="domain" description="Ig-like" evidence="5">
    <location>
        <begin position="200"/>
        <end position="287"/>
    </location>
</feature>
<dbReference type="InterPro" id="IPR011161">
    <property type="entry name" value="MHC_I-like_Ag-recog"/>
</dbReference>
<dbReference type="SMART" id="SM00407">
    <property type="entry name" value="IGc1"/>
    <property type="match status" value="1"/>
</dbReference>
<dbReference type="InterPro" id="IPR037055">
    <property type="entry name" value="MHC_I-like_Ag-recog_sf"/>
</dbReference>
<dbReference type="GO" id="GO:0009897">
    <property type="term" value="C:external side of plasma membrane"/>
    <property type="evidence" value="ECO:0007669"/>
    <property type="project" value="TreeGrafter"/>
</dbReference>
<reference evidence="6" key="1">
    <citation type="submission" date="2021-04" db="EMBL/GenBank/DDBJ databases">
        <authorList>
            <consortium name="Wellcome Sanger Institute Data Sharing"/>
        </authorList>
    </citation>
    <scope>NUCLEOTIDE SEQUENCE [LARGE SCALE GENOMIC DNA]</scope>
</reference>
<dbReference type="InterPro" id="IPR050208">
    <property type="entry name" value="MHC_class-I_related"/>
</dbReference>
<dbReference type="InterPro" id="IPR013783">
    <property type="entry name" value="Ig-like_fold"/>
</dbReference>
<feature type="chain" id="PRO_5025527353" evidence="4">
    <location>
        <begin position="21"/>
        <end position="366"/>
    </location>
</feature>
<sequence>MKTLLLLLLLCHVSSPVLHSLKHFITASTGIANIPEFVATVEVDELLVGSCDSHNRLEAIQDIAKKFSTEYPERFDRYRQQCFNVMPIYISCTYDLMSLFNQTGGVHVLQEVDGVEWDDETGEVKGFAQFGYDGEDFMKWNRKNFTWIAQRPEADIVRPIWDATELLREFYVGVLTQIYPEQLKKSVEYGRSFLLRTDLPSVSLLQKTPSSPVSCLATGFYPHRASLFWSKDGEELHEEVDHGEILTNHDGTFQMSVDLNLSSVTPEDWTRYNCVFQLSGVNEDIVTKLDKAVIRTNWVTPTNMTVPVAVGVVVLALTFISAAGFIVYNKRKAISPPPSINPPPSISPPPSPDNSVDLSDWQNPKI</sequence>
<keyword evidence="4" id="KW-0732">Signal</keyword>
<keyword evidence="3" id="KW-1133">Transmembrane helix</keyword>
<feature type="transmembrane region" description="Helical" evidence="3">
    <location>
        <begin position="304"/>
        <end position="328"/>
    </location>
</feature>
<feature type="compositionally biased region" description="Polar residues" evidence="2">
    <location>
        <begin position="353"/>
        <end position="366"/>
    </location>
</feature>
<keyword evidence="3" id="KW-0812">Transmembrane</keyword>
<dbReference type="PANTHER" id="PTHR16675:SF237">
    <property type="entry name" value="MHC CLASS I ANTIGEN TRANSCRIPT VARIANT 1-RELATED"/>
    <property type="match status" value="1"/>
</dbReference>
<dbReference type="GO" id="GO:0005615">
    <property type="term" value="C:extracellular space"/>
    <property type="evidence" value="ECO:0007669"/>
    <property type="project" value="TreeGrafter"/>
</dbReference>
<dbReference type="OrthoDB" id="8890485at2759"/>
<dbReference type="InterPro" id="IPR003597">
    <property type="entry name" value="Ig_C1-set"/>
</dbReference>
<dbReference type="InterPro" id="IPR011162">
    <property type="entry name" value="MHC_I/II-like_Ag-recog"/>
</dbReference>
<reference evidence="6" key="3">
    <citation type="submission" date="2025-09" db="UniProtKB">
        <authorList>
            <consortium name="Ensembl"/>
        </authorList>
    </citation>
    <scope>IDENTIFICATION</scope>
</reference>
<evidence type="ECO:0000256" key="4">
    <source>
        <dbReference type="SAM" id="SignalP"/>
    </source>
</evidence>
<dbReference type="SUPFAM" id="SSF54452">
    <property type="entry name" value="MHC antigen-recognition domain"/>
    <property type="match status" value="1"/>
</dbReference>
<accession>A0A671XBZ3</accession>
<feature type="signal peptide" evidence="4">
    <location>
        <begin position="1"/>
        <end position="20"/>
    </location>
</feature>
<evidence type="ECO:0000313" key="6">
    <source>
        <dbReference type="Ensembl" id="ENSSAUP00010048622.1"/>
    </source>
</evidence>
<dbReference type="RefSeq" id="XP_030267600.1">
    <property type="nucleotide sequence ID" value="XM_030411740.1"/>
</dbReference>
<keyword evidence="1" id="KW-0325">Glycoprotein</keyword>
<gene>
    <name evidence="6" type="primary">LOC115578664</name>
</gene>
<dbReference type="SUPFAM" id="SSF48726">
    <property type="entry name" value="Immunoglobulin"/>
    <property type="match status" value="1"/>
</dbReference>
<dbReference type="GO" id="GO:0006955">
    <property type="term" value="P:immune response"/>
    <property type="evidence" value="ECO:0007669"/>
    <property type="project" value="TreeGrafter"/>
</dbReference>
<evidence type="ECO:0000256" key="1">
    <source>
        <dbReference type="ARBA" id="ARBA00023180"/>
    </source>
</evidence>
<dbReference type="InParanoid" id="A0A671XBZ3"/>
<organism evidence="6 7">
    <name type="scientific">Sparus aurata</name>
    <name type="common">Gilthead sea bream</name>
    <dbReference type="NCBI Taxonomy" id="8175"/>
    <lineage>
        <taxon>Eukaryota</taxon>
        <taxon>Metazoa</taxon>
        <taxon>Chordata</taxon>
        <taxon>Craniata</taxon>
        <taxon>Vertebrata</taxon>
        <taxon>Euteleostomi</taxon>
        <taxon>Actinopterygii</taxon>
        <taxon>Neopterygii</taxon>
        <taxon>Teleostei</taxon>
        <taxon>Neoteleostei</taxon>
        <taxon>Acanthomorphata</taxon>
        <taxon>Eupercaria</taxon>
        <taxon>Spariformes</taxon>
        <taxon>Sparidae</taxon>
        <taxon>Sparus</taxon>
    </lineage>
</organism>
<dbReference type="AlphaFoldDB" id="A0A671XBZ3"/>
<keyword evidence="7" id="KW-1185">Reference proteome</keyword>
<evidence type="ECO:0000256" key="2">
    <source>
        <dbReference type="SAM" id="MobiDB-lite"/>
    </source>
</evidence>
<dbReference type="PANTHER" id="PTHR16675">
    <property type="entry name" value="MHC CLASS I-RELATED"/>
    <property type="match status" value="1"/>
</dbReference>
<dbReference type="Gene3D" id="2.60.40.10">
    <property type="entry name" value="Immunoglobulins"/>
    <property type="match status" value="1"/>
</dbReference>
<dbReference type="Ensembl" id="ENSSAUT00010051141.1">
    <property type="protein sequence ID" value="ENSSAUP00010048622.1"/>
    <property type="gene ID" value="ENSSAUG00010020259.1"/>
</dbReference>
<name>A0A671XBZ3_SPAAU</name>
<dbReference type="InterPro" id="IPR036179">
    <property type="entry name" value="Ig-like_dom_sf"/>
</dbReference>
<feature type="region of interest" description="Disordered" evidence="2">
    <location>
        <begin position="337"/>
        <end position="366"/>
    </location>
</feature>
<protein>
    <submittedName>
        <fullName evidence="6">Major histocompatibility complex class I-related gene protein-like</fullName>
    </submittedName>
</protein>
<dbReference type="InterPro" id="IPR007110">
    <property type="entry name" value="Ig-like_dom"/>
</dbReference>
<evidence type="ECO:0000313" key="7">
    <source>
        <dbReference type="Proteomes" id="UP000472265"/>
    </source>
</evidence>
<dbReference type="Proteomes" id="UP000472265">
    <property type="component" value="Chromosome 3"/>
</dbReference>
<dbReference type="Pfam" id="PF00129">
    <property type="entry name" value="MHC_I"/>
    <property type="match status" value="1"/>
</dbReference>
<dbReference type="PROSITE" id="PS50835">
    <property type="entry name" value="IG_LIKE"/>
    <property type="match status" value="1"/>
</dbReference>
<dbReference type="Pfam" id="PF07654">
    <property type="entry name" value="C1-set"/>
    <property type="match status" value="1"/>
</dbReference>
<dbReference type="GeneID" id="115578664"/>
<reference evidence="6" key="2">
    <citation type="submission" date="2025-08" db="UniProtKB">
        <authorList>
            <consortium name="Ensembl"/>
        </authorList>
    </citation>
    <scope>IDENTIFICATION</scope>
</reference>
<keyword evidence="3" id="KW-0472">Membrane</keyword>
<evidence type="ECO:0000256" key="3">
    <source>
        <dbReference type="SAM" id="Phobius"/>
    </source>
</evidence>
<proteinExistence type="predicted"/>
<evidence type="ECO:0000259" key="5">
    <source>
        <dbReference type="PROSITE" id="PS50835"/>
    </source>
</evidence>
<feature type="compositionally biased region" description="Pro residues" evidence="2">
    <location>
        <begin position="337"/>
        <end position="352"/>
    </location>
</feature>
<dbReference type="GeneTree" id="ENSGT01120000271828"/>